<evidence type="ECO:0000313" key="1">
    <source>
        <dbReference type="EMBL" id="KAJ1084083.1"/>
    </source>
</evidence>
<protein>
    <submittedName>
        <fullName evidence="1">Uncharacterized protein</fullName>
    </submittedName>
</protein>
<comment type="caution">
    <text evidence="1">The sequence shown here is derived from an EMBL/GenBank/DDBJ whole genome shotgun (WGS) entry which is preliminary data.</text>
</comment>
<gene>
    <name evidence="1" type="ORF">NDU88_004237</name>
</gene>
<keyword evidence="2" id="KW-1185">Reference proteome</keyword>
<reference evidence="1" key="1">
    <citation type="journal article" date="2022" name="bioRxiv">
        <title>Sequencing and chromosome-scale assembly of the giantPleurodeles waltlgenome.</title>
        <authorList>
            <person name="Brown T."/>
            <person name="Elewa A."/>
            <person name="Iarovenko S."/>
            <person name="Subramanian E."/>
            <person name="Araus A.J."/>
            <person name="Petzold A."/>
            <person name="Susuki M."/>
            <person name="Suzuki K.-i.T."/>
            <person name="Hayashi T."/>
            <person name="Toyoda A."/>
            <person name="Oliveira C."/>
            <person name="Osipova E."/>
            <person name="Leigh N.D."/>
            <person name="Simon A."/>
            <person name="Yun M.H."/>
        </authorList>
    </citation>
    <scope>NUCLEOTIDE SEQUENCE</scope>
    <source>
        <strain evidence="1">20211129_DDA</strain>
        <tissue evidence="1">Liver</tissue>
    </source>
</reference>
<evidence type="ECO:0000313" key="2">
    <source>
        <dbReference type="Proteomes" id="UP001066276"/>
    </source>
</evidence>
<proteinExistence type="predicted"/>
<dbReference type="AlphaFoldDB" id="A0AAV7KYV9"/>
<organism evidence="1 2">
    <name type="scientific">Pleurodeles waltl</name>
    <name type="common">Iberian ribbed newt</name>
    <dbReference type="NCBI Taxonomy" id="8319"/>
    <lineage>
        <taxon>Eukaryota</taxon>
        <taxon>Metazoa</taxon>
        <taxon>Chordata</taxon>
        <taxon>Craniata</taxon>
        <taxon>Vertebrata</taxon>
        <taxon>Euteleostomi</taxon>
        <taxon>Amphibia</taxon>
        <taxon>Batrachia</taxon>
        <taxon>Caudata</taxon>
        <taxon>Salamandroidea</taxon>
        <taxon>Salamandridae</taxon>
        <taxon>Pleurodelinae</taxon>
        <taxon>Pleurodeles</taxon>
    </lineage>
</organism>
<dbReference type="EMBL" id="JANPWB010000016">
    <property type="protein sequence ID" value="KAJ1084083.1"/>
    <property type="molecule type" value="Genomic_DNA"/>
</dbReference>
<dbReference type="Proteomes" id="UP001066276">
    <property type="component" value="Chromosome 12"/>
</dbReference>
<name>A0AAV7KYV9_PLEWA</name>
<accession>A0AAV7KYV9</accession>
<sequence>MRTQSLRDPAQRGFFWSVPPSARASMELCSTEWVAPQAQGREGAALKMCVRVQLFQLHSVRKKALQEPCSPLRGAMRPCVRVSPGCASLYKGAVQPYRQWLLGASRALGGKRRRLPWPLSRVQGLFRSLE</sequence>